<proteinExistence type="predicted"/>
<sequence>MEGIRRCSGLTDSIVRTHPISTQPKWAIPVPILCKDNTLEQSSKLGHFKIPYSQSQGANASPIPQTIKSIVDMQNVFFLPILERFS</sequence>
<keyword evidence="2" id="KW-1185">Reference proteome</keyword>
<evidence type="ECO:0000313" key="1">
    <source>
        <dbReference type="EMBL" id="PAV73099.1"/>
    </source>
</evidence>
<accession>A0A2A2KGX3</accession>
<dbReference type="AlphaFoldDB" id="A0A2A2KGX3"/>
<comment type="caution">
    <text evidence="1">The sequence shown here is derived from an EMBL/GenBank/DDBJ whole genome shotgun (WGS) entry which is preliminary data.</text>
</comment>
<reference evidence="1 2" key="1">
    <citation type="journal article" date="2017" name="Curr. Biol.">
        <title>Genome architecture and evolution of a unichromosomal asexual nematode.</title>
        <authorList>
            <person name="Fradin H."/>
            <person name="Zegar C."/>
            <person name="Gutwein M."/>
            <person name="Lucas J."/>
            <person name="Kovtun M."/>
            <person name="Corcoran D."/>
            <person name="Baugh L.R."/>
            <person name="Kiontke K."/>
            <person name="Gunsalus K."/>
            <person name="Fitch D.H."/>
            <person name="Piano F."/>
        </authorList>
    </citation>
    <scope>NUCLEOTIDE SEQUENCE [LARGE SCALE GENOMIC DNA]</scope>
    <source>
        <strain evidence="1">PF1309</strain>
    </source>
</reference>
<dbReference type="EMBL" id="LIAE01008659">
    <property type="protein sequence ID" value="PAV73099.1"/>
    <property type="molecule type" value="Genomic_DNA"/>
</dbReference>
<name>A0A2A2KGX3_9BILA</name>
<gene>
    <name evidence="1" type="ORF">WR25_01009</name>
</gene>
<evidence type="ECO:0000313" key="2">
    <source>
        <dbReference type="Proteomes" id="UP000218231"/>
    </source>
</evidence>
<organism evidence="1 2">
    <name type="scientific">Diploscapter pachys</name>
    <dbReference type="NCBI Taxonomy" id="2018661"/>
    <lineage>
        <taxon>Eukaryota</taxon>
        <taxon>Metazoa</taxon>
        <taxon>Ecdysozoa</taxon>
        <taxon>Nematoda</taxon>
        <taxon>Chromadorea</taxon>
        <taxon>Rhabditida</taxon>
        <taxon>Rhabditina</taxon>
        <taxon>Rhabditomorpha</taxon>
        <taxon>Rhabditoidea</taxon>
        <taxon>Rhabditidae</taxon>
        <taxon>Diploscapter</taxon>
    </lineage>
</organism>
<dbReference type="Proteomes" id="UP000218231">
    <property type="component" value="Unassembled WGS sequence"/>
</dbReference>
<protein>
    <submittedName>
        <fullName evidence="1">Uncharacterized protein</fullName>
    </submittedName>
</protein>